<evidence type="ECO:0000313" key="3">
    <source>
        <dbReference type="EMBL" id="KAF0291628.1"/>
    </source>
</evidence>
<feature type="chain" id="PRO_5025401767" description="Secreted protein" evidence="2">
    <location>
        <begin position="21"/>
        <end position="106"/>
    </location>
</feature>
<accession>A0A6A4VN00</accession>
<evidence type="ECO:0000256" key="1">
    <source>
        <dbReference type="SAM" id="MobiDB-lite"/>
    </source>
</evidence>
<evidence type="ECO:0000313" key="4">
    <source>
        <dbReference type="Proteomes" id="UP000440578"/>
    </source>
</evidence>
<reference evidence="3 4" key="1">
    <citation type="submission" date="2019-07" db="EMBL/GenBank/DDBJ databases">
        <title>Draft genome assembly of a fouling barnacle, Amphibalanus amphitrite (Darwin, 1854): The first reference genome for Thecostraca.</title>
        <authorList>
            <person name="Kim W."/>
        </authorList>
    </citation>
    <scope>NUCLEOTIDE SEQUENCE [LARGE SCALE GENOMIC DNA]</scope>
    <source>
        <strain evidence="3">SNU_AA5</strain>
        <tissue evidence="3">Soma without cirri and trophi</tissue>
    </source>
</reference>
<feature type="compositionally biased region" description="Basic residues" evidence="1">
    <location>
        <begin position="38"/>
        <end position="47"/>
    </location>
</feature>
<comment type="caution">
    <text evidence="3">The sequence shown here is derived from an EMBL/GenBank/DDBJ whole genome shotgun (WGS) entry which is preliminary data.</text>
</comment>
<organism evidence="3 4">
    <name type="scientific">Amphibalanus amphitrite</name>
    <name type="common">Striped barnacle</name>
    <name type="synonym">Balanus amphitrite</name>
    <dbReference type="NCBI Taxonomy" id="1232801"/>
    <lineage>
        <taxon>Eukaryota</taxon>
        <taxon>Metazoa</taxon>
        <taxon>Ecdysozoa</taxon>
        <taxon>Arthropoda</taxon>
        <taxon>Crustacea</taxon>
        <taxon>Multicrustacea</taxon>
        <taxon>Cirripedia</taxon>
        <taxon>Thoracica</taxon>
        <taxon>Thoracicalcarea</taxon>
        <taxon>Balanomorpha</taxon>
        <taxon>Balanoidea</taxon>
        <taxon>Balanidae</taxon>
        <taxon>Amphibalaninae</taxon>
        <taxon>Amphibalanus</taxon>
    </lineage>
</organism>
<feature type="region of interest" description="Disordered" evidence="1">
    <location>
        <begin position="20"/>
        <end position="52"/>
    </location>
</feature>
<gene>
    <name evidence="3" type="ORF">FJT64_010272</name>
</gene>
<keyword evidence="4" id="KW-1185">Reference proteome</keyword>
<protein>
    <recommendedName>
        <fullName evidence="5">Secreted protein</fullName>
    </recommendedName>
</protein>
<dbReference type="AlphaFoldDB" id="A0A6A4VN00"/>
<evidence type="ECO:0000256" key="2">
    <source>
        <dbReference type="SAM" id="SignalP"/>
    </source>
</evidence>
<dbReference type="Proteomes" id="UP000440578">
    <property type="component" value="Unassembled WGS sequence"/>
</dbReference>
<name>A0A6A4VN00_AMPAM</name>
<keyword evidence="2" id="KW-0732">Signal</keyword>
<evidence type="ECO:0008006" key="5">
    <source>
        <dbReference type="Google" id="ProtNLM"/>
    </source>
</evidence>
<feature type="signal peptide" evidence="2">
    <location>
        <begin position="1"/>
        <end position="20"/>
    </location>
</feature>
<sequence length="106" mass="12017">MRLPLLFLLAVAACVAVSEAKPRRRPKPPIKGDDYSRPGRRRHRKVLSQHTRPYDKAISIDSGVESFTLLHSRARASNRGVVEYGRARRPRARHTTWYGWAGTGVV</sequence>
<proteinExistence type="predicted"/>
<dbReference type="EMBL" id="VIIS01001863">
    <property type="protein sequence ID" value="KAF0291628.1"/>
    <property type="molecule type" value="Genomic_DNA"/>
</dbReference>